<dbReference type="GO" id="GO:1990281">
    <property type="term" value="C:efflux pump complex"/>
    <property type="evidence" value="ECO:0007669"/>
    <property type="project" value="TreeGrafter"/>
</dbReference>
<dbReference type="Gene3D" id="2.40.30.170">
    <property type="match status" value="1"/>
</dbReference>
<dbReference type="Gene3D" id="1.10.287.470">
    <property type="entry name" value="Helix hairpin bin"/>
    <property type="match status" value="1"/>
</dbReference>
<dbReference type="Gene3D" id="2.40.50.100">
    <property type="match status" value="1"/>
</dbReference>
<comment type="caution">
    <text evidence="4">The sequence shown here is derived from an EMBL/GenBank/DDBJ whole genome shotgun (WGS) entry which is preliminary data.</text>
</comment>
<evidence type="ECO:0000256" key="2">
    <source>
        <dbReference type="SAM" id="Phobius"/>
    </source>
</evidence>
<feature type="domain" description="CzcB-like barrel-sandwich hybrid" evidence="3">
    <location>
        <begin position="88"/>
        <end position="263"/>
    </location>
</feature>
<keyword evidence="2" id="KW-1133">Transmembrane helix</keyword>
<feature type="transmembrane region" description="Helical" evidence="2">
    <location>
        <begin position="21"/>
        <end position="41"/>
    </location>
</feature>
<dbReference type="GO" id="GO:0015562">
    <property type="term" value="F:efflux transmembrane transporter activity"/>
    <property type="evidence" value="ECO:0007669"/>
    <property type="project" value="TreeGrafter"/>
</dbReference>
<accession>A0A831RY69</accession>
<keyword evidence="2" id="KW-0472">Membrane</keyword>
<dbReference type="InterPro" id="IPR058647">
    <property type="entry name" value="BSH_CzcB-like"/>
</dbReference>
<dbReference type="PANTHER" id="PTHR30469">
    <property type="entry name" value="MULTIDRUG RESISTANCE PROTEIN MDTA"/>
    <property type="match status" value="1"/>
</dbReference>
<dbReference type="Proteomes" id="UP000886339">
    <property type="component" value="Unassembled WGS sequence"/>
</dbReference>
<protein>
    <submittedName>
        <fullName evidence="4">Biotin/lipoyl-binding protein</fullName>
    </submittedName>
</protein>
<keyword evidence="2" id="KW-0812">Transmembrane</keyword>
<feature type="coiled-coil region" evidence="1">
    <location>
        <begin position="205"/>
        <end position="239"/>
    </location>
</feature>
<sequence length="431" mass="48018">MVRVAFHSHFNHRRKTIVKRLRRLLLPVLIIAAAIAVFMMLKATKPQSKDVGIQEKAWPVAAVSVKTGAWPTNILLYGSVDALHYSVLTAALPADVKRVPVIEGSQVRKGDLLVELDDQDARLDLVQREADVAKAQAAIAVQESRHQADLEALPNERRLYKLVQAEVNRLVDLKKKQVSSQSALDTARQNAARQSISIARIEESIRTHDSKMLELQAALERAQAALEKSRRQLERTRVRAPFDGRVVKVLVARGHRVNVGAHLLEMFENTSLMFRAMLPAVYVPQVRKALSEDKALAVEGKVDGNEVKGHLISLGAEVRQGSGGVEALFLIDSGWNWLQKGRVMRLRLTLPKQPDVMPVPFEALYGSDKIYVIDDEQRLRPVTVERVGEVWLNGKNQVLIRSPELKPGQKLLITQLPNAVESLLVEVVSGD</sequence>
<dbReference type="SUPFAM" id="SSF111369">
    <property type="entry name" value="HlyD-like secretion proteins"/>
    <property type="match status" value="1"/>
</dbReference>
<gene>
    <name evidence="4" type="ORF">ENJ12_06790</name>
</gene>
<dbReference type="AlphaFoldDB" id="A0A831RY69"/>
<dbReference type="EMBL" id="DRLF01000237">
    <property type="protein sequence ID" value="HEC06538.1"/>
    <property type="molecule type" value="Genomic_DNA"/>
</dbReference>
<evidence type="ECO:0000259" key="3">
    <source>
        <dbReference type="Pfam" id="PF25973"/>
    </source>
</evidence>
<keyword evidence="1" id="KW-0175">Coiled coil</keyword>
<proteinExistence type="predicted"/>
<dbReference type="PANTHER" id="PTHR30469:SF15">
    <property type="entry name" value="HLYD FAMILY OF SECRETION PROTEINS"/>
    <property type="match status" value="1"/>
</dbReference>
<evidence type="ECO:0000256" key="1">
    <source>
        <dbReference type="SAM" id="Coils"/>
    </source>
</evidence>
<name>A0A831RY69_9GAMM</name>
<reference evidence="4" key="1">
    <citation type="journal article" date="2020" name="mSystems">
        <title>Genome- and Community-Level Interaction Insights into Carbon Utilization and Element Cycling Functions of Hydrothermarchaeota in Hydrothermal Sediment.</title>
        <authorList>
            <person name="Zhou Z."/>
            <person name="Liu Y."/>
            <person name="Xu W."/>
            <person name="Pan J."/>
            <person name="Luo Z.H."/>
            <person name="Li M."/>
        </authorList>
    </citation>
    <scope>NUCLEOTIDE SEQUENCE [LARGE SCALE GENOMIC DNA]</scope>
    <source>
        <strain evidence="4">HyVt-458</strain>
    </source>
</reference>
<evidence type="ECO:0000313" key="4">
    <source>
        <dbReference type="EMBL" id="HEC06538.1"/>
    </source>
</evidence>
<organism evidence="4">
    <name type="scientific">Thiolapillus brandeum</name>
    <dbReference type="NCBI Taxonomy" id="1076588"/>
    <lineage>
        <taxon>Bacteria</taxon>
        <taxon>Pseudomonadati</taxon>
        <taxon>Pseudomonadota</taxon>
        <taxon>Gammaproteobacteria</taxon>
        <taxon>Chromatiales</taxon>
        <taxon>Sedimenticolaceae</taxon>
        <taxon>Thiolapillus</taxon>
    </lineage>
</organism>
<dbReference type="Pfam" id="PF25973">
    <property type="entry name" value="BSH_CzcB"/>
    <property type="match status" value="1"/>
</dbReference>